<dbReference type="InterPro" id="IPR005135">
    <property type="entry name" value="Endo/exonuclease/phosphatase"/>
</dbReference>
<gene>
    <name evidence="16" type="primary">css1</name>
    <name evidence="16" type="ORF">CGGC5_v001126</name>
</gene>
<dbReference type="GO" id="GO:0004767">
    <property type="term" value="F:sphingomyelin phosphodiesterase activity"/>
    <property type="evidence" value="ECO:0007669"/>
    <property type="project" value="InterPro"/>
</dbReference>
<feature type="region of interest" description="Disordered" evidence="13">
    <location>
        <begin position="1"/>
        <end position="20"/>
    </location>
</feature>
<organism evidence="16 17">
    <name type="scientific">Colletotrichum fructicola (strain Nara gc5)</name>
    <name type="common">Anthracnose fungus</name>
    <name type="synonym">Colletotrichum gloeosporioides (strain Nara gc5)</name>
    <dbReference type="NCBI Taxonomy" id="1213859"/>
    <lineage>
        <taxon>Eukaryota</taxon>
        <taxon>Fungi</taxon>
        <taxon>Dikarya</taxon>
        <taxon>Ascomycota</taxon>
        <taxon>Pezizomycotina</taxon>
        <taxon>Sordariomycetes</taxon>
        <taxon>Hypocreomycetidae</taxon>
        <taxon>Glomerellales</taxon>
        <taxon>Glomerellaceae</taxon>
        <taxon>Colletotrichum</taxon>
        <taxon>Colletotrichum gloeosporioides species complex</taxon>
    </lineage>
</organism>
<evidence type="ECO:0000256" key="4">
    <source>
        <dbReference type="ARBA" id="ARBA00006335"/>
    </source>
</evidence>
<comment type="caution">
    <text evidence="16">The sequence shown here is derived from an EMBL/GenBank/DDBJ whole genome shotgun (WGS) entry which is preliminary data.</text>
</comment>
<accession>A0A7J6JRB0</accession>
<sequence length="515" mass="58163">MESPYESAQLLRQHSSPPSQHIQMQSLSSLNSVKMDNPNDLRLLTLNCWGLKYISTLRAARLEAIGRRILSLPKPPNIVCLQECWVTADFESIRHTLAPILPHAKFYYSGPFGGGLAILSRWPIVESSMHRYPLNGRPTAFWRGDWYVGKGIACAQIRIPVAAGEDDIATTREQTLSIFNTHTHSPYTENQPGDSYLAHRLAQAWEMSKLCRGAAEKGHLVLAMGDFNMRPLSLPHRIITAHAPVRDVWRELHPDSSLGAVEDPLEKTRGRPAPTADFNLHENGATSDGPFNTWRWPKHLQKKLGEGKQPVVMPPDTIDLKGKRLDYIFFGAPTDPNGGEWVIKEAEVGMVEPHPTLGCSLSDHFSVEATLSYHPTRIRRDPRLSARLSIQLEPYLLQSLSLSDAEYDSILSTVREYVTREEKQRFNRGMHFAFWFTVLWVCLIGVWWSKHNAVAFILMLFSSFGLVAGVIDGLLSLLFFNTELRALKEFEWEMKNAKGQALWKSGRASGMEKPM</sequence>
<evidence type="ECO:0000256" key="12">
    <source>
        <dbReference type="ARBA" id="ARBA00023136"/>
    </source>
</evidence>
<evidence type="ECO:0000256" key="6">
    <source>
        <dbReference type="ARBA" id="ARBA00022723"/>
    </source>
</evidence>
<feature type="compositionally biased region" description="Polar residues" evidence="13">
    <location>
        <begin position="10"/>
        <end position="20"/>
    </location>
</feature>
<dbReference type="OrthoDB" id="387657at2759"/>
<keyword evidence="10 14" id="KW-1133">Transmembrane helix</keyword>
<dbReference type="GO" id="GO:0016020">
    <property type="term" value="C:membrane"/>
    <property type="evidence" value="ECO:0007669"/>
    <property type="project" value="UniProtKB-SubCell"/>
</dbReference>
<proteinExistence type="inferred from homology"/>
<dbReference type="InParanoid" id="A0A7J6JRB0"/>
<dbReference type="SUPFAM" id="SSF56219">
    <property type="entry name" value="DNase I-like"/>
    <property type="match status" value="1"/>
</dbReference>
<evidence type="ECO:0000256" key="8">
    <source>
        <dbReference type="ARBA" id="ARBA00022842"/>
    </source>
</evidence>
<comment type="similarity">
    <text evidence="4">Belongs to the neutral sphingomyelinase family.</text>
</comment>
<feature type="domain" description="Endonuclease/exonuclease/phosphatase" evidence="15">
    <location>
        <begin position="44"/>
        <end position="364"/>
    </location>
</feature>
<dbReference type="FunCoup" id="A0A7J6JRB0">
    <property type="interactions" value="79"/>
</dbReference>
<evidence type="ECO:0000313" key="17">
    <source>
        <dbReference type="Proteomes" id="UP000011096"/>
    </source>
</evidence>
<keyword evidence="11" id="KW-0443">Lipid metabolism</keyword>
<keyword evidence="7" id="KW-0378">Hydrolase</keyword>
<dbReference type="InterPro" id="IPR036691">
    <property type="entry name" value="Endo/exonu/phosph_ase_sf"/>
</dbReference>
<keyword evidence="6" id="KW-0479">Metal-binding</keyword>
<dbReference type="GeneID" id="43614065"/>
<dbReference type="PANTHER" id="PTHR16320:SF24">
    <property type="entry name" value="PHOSPHODIESTERASE, PUTATIVE-RELATED"/>
    <property type="match status" value="1"/>
</dbReference>
<comment type="subcellular location">
    <subcellularLocation>
        <location evidence="1">Membrane</location>
        <topology evidence="1">Multi-pass membrane protein</topology>
    </subcellularLocation>
</comment>
<dbReference type="PANTHER" id="PTHR16320">
    <property type="entry name" value="SPHINGOMYELINASE FAMILY MEMBER"/>
    <property type="match status" value="1"/>
</dbReference>
<dbReference type="EMBL" id="ANPB02000001">
    <property type="protein sequence ID" value="KAF4492920.1"/>
    <property type="molecule type" value="Genomic_DNA"/>
</dbReference>
<dbReference type="Proteomes" id="UP000011096">
    <property type="component" value="Unassembled WGS sequence"/>
</dbReference>
<evidence type="ECO:0000256" key="3">
    <source>
        <dbReference type="ARBA" id="ARBA00004991"/>
    </source>
</evidence>
<feature type="transmembrane region" description="Helical" evidence="14">
    <location>
        <begin position="454"/>
        <end position="480"/>
    </location>
</feature>
<keyword evidence="17" id="KW-1185">Reference proteome</keyword>
<keyword evidence="8" id="KW-0460">Magnesium</keyword>
<dbReference type="Gene3D" id="3.60.10.10">
    <property type="entry name" value="Endonuclease/exonuclease/phosphatase"/>
    <property type="match status" value="1"/>
</dbReference>
<evidence type="ECO:0000256" key="13">
    <source>
        <dbReference type="SAM" id="MobiDB-lite"/>
    </source>
</evidence>
<dbReference type="InterPro" id="IPR038772">
    <property type="entry name" value="Sph/SMPD2-like"/>
</dbReference>
<evidence type="ECO:0000313" key="16">
    <source>
        <dbReference type="EMBL" id="KAF4492920.1"/>
    </source>
</evidence>
<dbReference type="RefSeq" id="XP_031890536.1">
    <property type="nucleotide sequence ID" value="XM_032029990.1"/>
</dbReference>
<comment type="pathway">
    <text evidence="2">Lipid metabolism; sphingolipid metabolism.</text>
</comment>
<comment type="pathway">
    <text evidence="3">Sphingolipid metabolism.</text>
</comment>
<dbReference type="GO" id="GO:0006665">
    <property type="term" value="P:sphingolipid metabolic process"/>
    <property type="evidence" value="ECO:0007669"/>
    <property type="project" value="UniProtKB-KW"/>
</dbReference>
<keyword evidence="9" id="KW-0746">Sphingolipid metabolism</keyword>
<evidence type="ECO:0000256" key="9">
    <source>
        <dbReference type="ARBA" id="ARBA00022919"/>
    </source>
</evidence>
<evidence type="ECO:0000256" key="14">
    <source>
        <dbReference type="SAM" id="Phobius"/>
    </source>
</evidence>
<evidence type="ECO:0000259" key="15">
    <source>
        <dbReference type="Pfam" id="PF03372"/>
    </source>
</evidence>
<keyword evidence="12 14" id="KW-0472">Membrane</keyword>
<evidence type="ECO:0000256" key="10">
    <source>
        <dbReference type="ARBA" id="ARBA00022989"/>
    </source>
</evidence>
<dbReference type="Pfam" id="PF03372">
    <property type="entry name" value="Exo_endo_phos"/>
    <property type="match status" value="1"/>
</dbReference>
<evidence type="ECO:0000256" key="5">
    <source>
        <dbReference type="ARBA" id="ARBA00022692"/>
    </source>
</evidence>
<keyword evidence="5 14" id="KW-0812">Transmembrane</keyword>
<dbReference type="FunFam" id="3.60.10.10:FF:000059">
    <property type="entry name" value="Inositol phosphosphingolipids phospholipase C"/>
    <property type="match status" value="1"/>
</dbReference>
<feature type="region of interest" description="Disordered" evidence="13">
    <location>
        <begin position="258"/>
        <end position="284"/>
    </location>
</feature>
<dbReference type="AlphaFoldDB" id="A0A7J6JRB0"/>
<reference evidence="16 17" key="2">
    <citation type="submission" date="2020-04" db="EMBL/GenBank/DDBJ databases">
        <title>Genome sequencing and assembly of multiple isolates from the Colletotrichum gloeosporioides species complex.</title>
        <authorList>
            <person name="Gan P."/>
            <person name="Shirasu K."/>
        </authorList>
    </citation>
    <scope>NUCLEOTIDE SEQUENCE [LARGE SCALE GENOMIC DNA]</scope>
    <source>
        <strain evidence="16 17">Nara gc5</strain>
    </source>
</reference>
<evidence type="ECO:0000256" key="1">
    <source>
        <dbReference type="ARBA" id="ARBA00004141"/>
    </source>
</evidence>
<evidence type="ECO:0000256" key="7">
    <source>
        <dbReference type="ARBA" id="ARBA00022801"/>
    </source>
</evidence>
<evidence type="ECO:0000256" key="11">
    <source>
        <dbReference type="ARBA" id="ARBA00023098"/>
    </source>
</evidence>
<reference evidence="16 17" key="1">
    <citation type="submission" date="2012-08" db="EMBL/GenBank/DDBJ databases">
        <authorList>
            <person name="Gan P.H.P."/>
            <person name="Ikeda K."/>
            <person name="Irieda H."/>
            <person name="Narusaka M."/>
            <person name="O'Connell R.J."/>
            <person name="Narusaka Y."/>
            <person name="Takano Y."/>
            <person name="Kubo Y."/>
            <person name="Shirasu K."/>
        </authorList>
    </citation>
    <scope>NUCLEOTIDE SEQUENCE [LARGE SCALE GENOMIC DNA]</scope>
    <source>
        <strain evidence="16 17">Nara gc5</strain>
    </source>
</reference>
<protein>
    <submittedName>
        <fullName evidence="16">Inositol phosphosphingolipids phospholipase C</fullName>
    </submittedName>
</protein>
<name>A0A7J6JRB0_COLFN</name>
<feature type="transmembrane region" description="Helical" evidence="14">
    <location>
        <begin position="430"/>
        <end position="448"/>
    </location>
</feature>
<evidence type="ECO:0000256" key="2">
    <source>
        <dbReference type="ARBA" id="ARBA00004760"/>
    </source>
</evidence>
<dbReference type="GO" id="GO:0046872">
    <property type="term" value="F:metal ion binding"/>
    <property type="evidence" value="ECO:0007669"/>
    <property type="project" value="UniProtKB-KW"/>
</dbReference>